<dbReference type="EMBL" id="JAAQHG020000012">
    <property type="protein sequence ID" value="KAL1586984.1"/>
    <property type="molecule type" value="Genomic_DNA"/>
</dbReference>
<feature type="region of interest" description="Disordered" evidence="10">
    <location>
        <begin position="304"/>
        <end position="362"/>
    </location>
</feature>
<dbReference type="Proteomes" id="UP000803884">
    <property type="component" value="Unassembled WGS sequence"/>
</dbReference>
<evidence type="ECO:0000256" key="5">
    <source>
        <dbReference type="ARBA" id="ARBA00023159"/>
    </source>
</evidence>
<dbReference type="GO" id="GO:0006357">
    <property type="term" value="P:regulation of transcription by RNA polymerase II"/>
    <property type="evidence" value="ECO:0007669"/>
    <property type="project" value="InterPro"/>
</dbReference>
<keyword evidence="5 9" id="KW-0010">Activator</keyword>
<keyword evidence="12" id="KW-1185">Reference proteome</keyword>
<feature type="compositionally biased region" description="Basic residues" evidence="10">
    <location>
        <begin position="353"/>
        <end position="362"/>
    </location>
</feature>
<keyword evidence="4 9" id="KW-0805">Transcription regulation</keyword>
<feature type="compositionally biased region" description="Low complexity" evidence="10">
    <location>
        <begin position="304"/>
        <end position="314"/>
    </location>
</feature>
<comment type="similarity">
    <text evidence="2 9">Belongs to the Mediator complex subunit 19 family.</text>
</comment>
<reference evidence="11 12" key="1">
    <citation type="journal article" date="2020" name="Microbiol. Resour. Announc.">
        <title>Draft Genome Sequence of a Cladosporium Species Isolated from the Mesophotic Ascidian Didemnum maculosum.</title>
        <authorList>
            <person name="Gioti A."/>
            <person name="Siaperas R."/>
            <person name="Nikolaivits E."/>
            <person name="Le Goff G."/>
            <person name="Ouazzani J."/>
            <person name="Kotoulas G."/>
            <person name="Topakas E."/>
        </authorList>
    </citation>
    <scope>NUCLEOTIDE SEQUENCE [LARGE SCALE GENOMIC DNA]</scope>
    <source>
        <strain evidence="11 12">TM138-S3</strain>
    </source>
</reference>
<feature type="compositionally biased region" description="Polar residues" evidence="10">
    <location>
        <begin position="41"/>
        <end position="53"/>
    </location>
</feature>
<dbReference type="Pfam" id="PF08633">
    <property type="entry name" value="Rox3"/>
    <property type="match status" value="1"/>
</dbReference>
<protein>
    <recommendedName>
        <fullName evidence="3 9">Mediator of RNA polymerase II transcription subunit 19</fullName>
    </recommendedName>
    <alternativeName>
        <fullName evidence="8 9">Mediator complex subunit 19</fullName>
    </alternativeName>
</protein>
<dbReference type="RefSeq" id="XP_069230089.1">
    <property type="nucleotide sequence ID" value="XM_069372790.1"/>
</dbReference>
<evidence type="ECO:0000256" key="6">
    <source>
        <dbReference type="ARBA" id="ARBA00023163"/>
    </source>
</evidence>
<gene>
    <name evidence="11" type="primary">med19</name>
    <name evidence="9" type="synonym">MED19</name>
    <name evidence="11" type="ORF">WHR41_04184</name>
</gene>
<comment type="function">
    <text evidence="9">Component of the Mediator complex, a coactivator involved in the regulated transcription of nearly all RNA polymerase II-dependent genes. Mediator functions as a bridge to convey information from gene-specific regulatory proteins to the basal RNA polymerase II transcription machinery. Mediator is recruited to promoters by direct interactions with regulatory proteins and serves as a scaffold for the assembly of a functional preinitiation complex with RNA polymerase II and the general transcription factors.</text>
</comment>
<feature type="region of interest" description="Disordered" evidence="10">
    <location>
        <begin position="1"/>
        <end position="132"/>
    </location>
</feature>
<dbReference type="GO" id="GO:0070847">
    <property type="term" value="C:core mediator complex"/>
    <property type="evidence" value="ECO:0007669"/>
    <property type="project" value="TreeGrafter"/>
</dbReference>
<comment type="subcellular location">
    <subcellularLocation>
        <location evidence="1 9">Nucleus</location>
    </subcellularLocation>
</comment>
<evidence type="ECO:0000256" key="10">
    <source>
        <dbReference type="SAM" id="MobiDB-lite"/>
    </source>
</evidence>
<feature type="compositionally biased region" description="Basic and acidic residues" evidence="10">
    <location>
        <begin position="319"/>
        <end position="335"/>
    </location>
</feature>
<evidence type="ECO:0000313" key="12">
    <source>
        <dbReference type="Proteomes" id="UP000803884"/>
    </source>
</evidence>
<evidence type="ECO:0000256" key="7">
    <source>
        <dbReference type="ARBA" id="ARBA00023242"/>
    </source>
</evidence>
<evidence type="ECO:0000256" key="1">
    <source>
        <dbReference type="ARBA" id="ARBA00004123"/>
    </source>
</evidence>
<keyword evidence="6 9" id="KW-0804">Transcription</keyword>
<keyword evidence="7 9" id="KW-0539">Nucleus</keyword>
<dbReference type="InterPro" id="IPR013942">
    <property type="entry name" value="Mediator_Med19_fun"/>
</dbReference>
<dbReference type="GeneID" id="96005628"/>
<dbReference type="PANTHER" id="PTHR28270:SF1">
    <property type="entry name" value="MEDIATOR OF RNA POLYMERASE II TRANSCRIPTION SUBUNIT 19"/>
    <property type="match status" value="1"/>
</dbReference>
<dbReference type="GO" id="GO:0016592">
    <property type="term" value="C:mediator complex"/>
    <property type="evidence" value="ECO:0007669"/>
    <property type="project" value="InterPro"/>
</dbReference>
<evidence type="ECO:0000313" key="11">
    <source>
        <dbReference type="EMBL" id="KAL1586984.1"/>
    </source>
</evidence>
<evidence type="ECO:0000256" key="9">
    <source>
        <dbReference type="RuleBase" id="RU364151"/>
    </source>
</evidence>
<organism evidence="11 12">
    <name type="scientific">Cladosporium halotolerans</name>
    <dbReference type="NCBI Taxonomy" id="1052096"/>
    <lineage>
        <taxon>Eukaryota</taxon>
        <taxon>Fungi</taxon>
        <taxon>Dikarya</taxon>
        <taxon>Ascomycota</taxon>
        <taxon>Pezizomycotina</taxon>
        <taxon>Dothideomycetes</taxon>
        <taxon>Dothideomycetidae</taxon>
        <taxon>Cladosporiales</taxon>
        <taxon>Cladosporiaceae</taxon>
        <taxon>Cladosporium</taxon>
    </lineage>
</organism>
<evidence type="ECO:0000256" key="2">
    <source>
        <dbReference type="ARBA" id="ARBA00009259"/>
    </source>
</evidence>
<evidence type="ECO:0000256" key="3">
    <source>
        <dbReference type="ARBA" id="ARBA00019615"/>
    </source>
</evidence>
<feature type="compositionally biased region" description="Basic and acidic residues" evidence="10">
    <location>
        <begin position="114"/>
        <end position="124"/>
    </location>
</feature>
<dbReference type="PANTHER" id="PTHR28270">
    <property type="entry name" value="MEDIATOR OF RNA POLYMERASE II TRANSCRIPTION SUBUNIT 19"/>
    <property type="match status" value="1"/>
</dbReference>
<comment type="subunit">
    <text evidence="9">Component of the Mediator complex.</text>
</comment>
<evidence type="ECO:0000256" key="4">
    <source>
        <dbReference type="ARBA" id="ARBA00023015"/>
    </source>
</evidence>
<sequence length="362" mass="39340">MSVDERSPKRQRRSYSPPSPPTSKPAFVAQQPHTPPPSVHMSPTWNAHTSSLHQGGGVAFPTPPGTSGYQGHMTGREPSSEGGVESAKSTPVDSAGMARKDGDGDVSMAGDADAENRRTDHDRSMNTPPAVALPGLFKLPTKPIAPQRPHPSQDLLGLYDLRAIQASVQRKDPVTGEKINKLRKSYEGKLKDLNLEGRNKATESKRELEGLVDPAWDMMTQNNISLWQEQNPNADMDGPAKNDIFANLDAALSFKPGRLPKSEHERWRHQLGLDDAGMKTGSSASLAPPRTVALNLLKATNGLAARASAPASPRIAGGRPERTSKKRRYDDRSYEGYEDDGYSTGEVDDRSAGKRRKRVDLA</sequence>
<accession>A0AB34KUZ2</accession>
<name>A0AB34KUZ2_9PEZI</name>
<evidence type="ECO:0000256" key="8">
    <source>
        <dbReference type="ARBA" id="ARBA00032018"/>
    </source>
</evidence>
<proteinExistence type="inferred from homology"/>
<dbReference type="AlphaFoldDB" id="A0AB34KUZ2"/>
<comment type="caution">
    <text evidence="11">The sequence shown here is derived from an EMBL/GenBank/DDBJ whole genome shotgun (WGS) entry which is preliminary data.</text>
</comment>
<dbReference type="GO" id="GO:0003712">
    <property type="term" value="F:transcription coregulator activity"/>
    <property type="evidence" value="ECO:0007669"/>
    <property type="project" value="InterPro"/>
</dbReference>